<keyword evidence="3" id="KW-0378">Hydrolase</keyword>
<accession>A0ABV5V465</accession>
<dbReference type="InterPro" id="IPR000352">
    <property type="entry name" value="Pep_chain_release_fac_I"/>
</dbReference>
<dbReference type="PANTHER" id="PTHR47814">
    <property type="entry name" value="PEPTIDYL-TRNA HYDROLASE ARFB"/>
    <property type="match status" value="1"/>
</dbReference>
<dbReference type="PANTHER" id="PTHR47814:SF1">
    <property type="entry name" value="PEPTIDYL-TRNA HYDROLASE ARFB"/>
    <property type="match status" value="1"/>
</dbReference>
<dbReference type="Pfam" id="PF00472">
    <property type="entry name" value="RF-1"/>
    <property type="match status" value="1"/>
</dbReference>
<feature type="domain" description="Prokaryotic-type class I peptide chain release factors" evidence="2">
    <location>
        <begin position="17"/>
        <end position="106"/>
    </location>
</feature>
<comment type="caution">
    <text evidence="3">The sequence shown here is derived from an EMBL/GenBank/DDBJ whole genome shotgun (WGS) entry which is preliminary data.</text>
</comment>
<dbReference type="GO" id="GO:0004045">
    <property type="term" value="F:peptidyl-tRNA hydrolase activity"/>
    <property type="evidence" value="ECO:0007669"/>
    <property type="project" value="UniProtKB-EC"/>
</dbReference>
<dbReference type="SUPFAM" id="SSF75620">
    <property type="entry name" value="Release factor"/>
    <property type="match status" value="1"/>
</dbReference>
<gene>
    <name evidence="3" type="ORF">ACFFN0_11175</name>
</gene>
<name>A0ABV5V465_9MICO</name>
<comment type="similarity">
    <text evidence="1">Belongs to the prokaryotic/mitochondrial release factor family.</text>
</comment>
<evidence type="ECO:0000259" key="2">
    <source>
        <dbReference type="Pfam" id="PF00472"/>
    </source>
</evidence>
<evidence type="ECO:0000256" key="1">
    <source>
        <dbReference type="ARBA" id="ARBA00010835"/>
    </source>
</evidence>
<protein>
    <submittedName>
        <fullName evidence="3">Aminoacyl-tRNA hydrolase</fullName>
        <ecNumber evidence="3">3.1.1.29</ecNumber>
    </submittedName>
</protein>
<sequence length="110" mass="11861">MSPRPDVTEDLVVSARVVVPAAELLERFSRSSGPGGQGVNTADSRVELSLDVAGTTSLPPDLRARAMDRLGPRLVDGVLTVVAAEHRRQLDNRRAARRRLAQVLREATAP</sequence>
<reference evidence="3 4" key="1">
    <citation type="submission" date="2024-09" db="EMBL/GenBank/DDBJ databases">
        <authorList>
            <person name="Sun Q."/>
            <person name="Mori K."/>
        </authorList>
    </citation>
    <scope>NUCLEOTIDE SEQUENCE [LARGE SCALE GENOMIC DNA]</scope>
    <source>
        <strain evidence="3 4">JCM 12763</strain>
    </source>
</reference>
<evidence type="ECO:0000313" key="3">
    <source>
        <dbReference type="EMBL" id="MFB9732601.1"/>
    </source>
</evidence>
<evidence type="ECO:0000313" key="4">
    <source>
        <dbReference type="Proteomes" id="UP001589613"/>
    </source>
</evidence>
<organism evidence="3 4">
    <name type="scientific">Ornithinimicrobium kibberense</name>
    <dbReference type="NCBI Taxonomy" id="282060"/>
    <lineage>
        <taxon>Bacteria</taxon>
        <taxon>Bacillati</taxon>
        <taxon>Actinomycetota</taxon>
        <taxon>Actinomycetes</taxon>
        <taxon>Micrococcales</taxon>
        <taxon>Ornithinimicrobiaceae</taxon>
        <taxon>Ornithinimicrobium</taxon>
    </lineage>
</organism>
<dbReference type="Proteomes" id="UP001589613">
    <property type="component" value="Unassembled WGS sequence"/>
</dbReference>
<dbReference type="EMBL" id="JBHMAX010000020">
    <property type="protein sequence ID" value="MFB9732601.1"/>
    <property type="molecule type" value="Genomic_DNA"/>
</dbReference>
<dbReference type="EC" id="3.1.1.29" evidence="3"/>
<feature type="non-terminal residue" evidence="3">
    <location>
        <position position="110"/>
    </location>
</feature>
<dbReference type="Gene3D" id="3.30.160.20">
    <property type="match status" value="1"/>
</dbReference>
<proteinExistence type="inferred from homology"/>
<dbReference type="InterPro" id="IPR045853">
    <property type="entry name" value="Pep_chain_release_fac_I_sf"/>
</dbReference>
<keyword evidence="4" id="KW-1185">Reference proteome</keyword>
<dbReference type="RefSeq" id="WP_377466409.1">
    <property type="nucleotide sequence ID" value="NZ_JBHMAX010000020.1"/>
</dbReference>